<protein>
    <submittedName>
        <fullName evidence="2">Uncharacterized protein</fullName>
    </submittedName>
</protein>
<feature type="compositionally biased region" description="Basic and acidic residues" evidence="1">
    <location>
        <begin position="8"/>
        <end position="19"/>
    </location>
</feature>
<evidence type="ECO:0000256" key="1">
    <source>
        <dbReference type="SAM" id="MobiDB-lite"/>
    </source>
</evidence>
<name>A0A1E5W7L0_9POAL</name>
<comment type="caution">
    <text evidence="2">The sequence shown here is derived from an EMBL/GenBank/DDBJ whole genome shotgun (WGS) entry which is preliminary data.</text>
</comment>
<proteinExistence type="predicted"/>
<dbReference type="Proteomes" id="UP000095767">
    <property type="component" value="Unassembled WGS sequence"/>
</dbReference>
<evidence type="ECO:0000313" key="2">
    <source>
        <dbReference type="EMBL" id="OEL33372.1"/>
    </source>
</evidence>
<dbReference type="AlphaFoldDB" id="A0A1E5W7L0"/>
<keyword evidence="3" id="KW-1185">Reference proteome</keyword>
<dbReference type="EMBL" id="LWDX02018947">
    <property type="protein sequence ID" value="OEL33372.1"/>
    <property type="molecule type" value="Genomic_DNA"/>
</dbReference>
<feature type="region of interest" description="Disordered" evidence="1">
    <location>
        <begin position="1"/>
        <end position="27"/>
    </location>
</feature>
<evidence type="ECO:0000313" key="3">
    <source>
        <dbReference type="Proteomes" id="UP000095767"/>
    </source>
</evidence>
<reference evidence="2 3" key="1">
    <citation type="submission" date="2016-09" db="EMBL/GenBank/DDBJ databases">
        <title>The draft genome of Dichanthelium oligosanthes: A C3 panicoid grass species.</title>
        <authorList>
            <person name="Studer A.J."/>
            <person name="Schnable J.C."/>
            <person name="Brutnell T.P."/>
        </authorList>
    </citation>
    <scope>NUCLEOTIDE SEQUENCE [LARGE SCALE GENOMIC DNA]</scope>
    <source>
        <strain evidence="3">cv. Kellogg 1175</strain>
        <tissue evidence="2">Leaf</tissue>
    </source>
</reference>
<organism evidence="2 3">
    <name type="scientific">Dichanthelium oligosanthes</name>
    <dbReference type="NCBI Taxonomy" id="888268"/>
    <lineage>
        <taxon>Eukaryota</taxon>
        <taxon>Viridiplantae</taxon>
        <taxon>Streptophyta</taxon>
        <taxon>Embryophyta</taxon>
        <taxon>Tracheophyta</taxon>
        <taxon>Spermatophyta</taxon>
        <taxon>Magnoliopsida</taxon>
        <taxon>Liliopsida</taxon>
        <taxon>Poales</taxon>
        <taxon>Poaceae</taxon>
        <taxon>PACMAD clade</taxon>
        <taxon>Panicoideae</taxon>
        <taxon>Panicodae</taxon>
        <taxon>Paniceae</taxon>
        <taxon>Dichantheliinae</taxon>
        <taxon>Dichanthelium</taxon>
    </lineage>
</organism>
<sequence length="142" mass="14894">MASGAGHDVPRPRAQEARERRRRHQAASLPLDVIAGDRGALRPGHARALRRDVPAADKGERVCLVDATAAGAIAVLPAAECFPPGPDGEPLMLPRSMSAREGLVLAHKVHELRVCNLATGRSQAIPPGPEFSGCHVLLVGDG</sequence>
<gene>
    <name evidence="2" type="ORF">BAE44_0005605</name>
</gene>
<accession>A0A1E5W7L0</accession>